<feature type="transmembrane region" description="Helical" evidence="1">
    <location>
        <begin position="12"/>
        <end position="30"/>
    </location>
</feature>
<evidence type="ECO:0000313" key="2">
    <source>
        <dbReference type="EMBL" id="OGL86774.1"/>
    </source>
</evidence>
<proteinExistence type="predicted"/>
<feature type="transmembrane region" description="Helical" evidence="1">
    <location>
        <begin position="42"/>
        <end position="62"/>
    </location>
</feature>
<dbReference type="AlphaFoldDB" id="A0A1F7V9Y4"/>
<dbReference type="EMBL" id="MGEQ01000006">
    <property type="protein sequence ID" value="OGL86774.1"/>
    <property type="molecule type" value="Genomic_DNA"/>
</dbReference>
<keyword evidence="1" id="KW-1133">Transmembrane helix</keyword>
<keyword evidence="1" id="KW-0472">Membrane</keyword>
<name>A0A1F7V9Y4_9BACT</name>
<organism evidence="2 3">
    <name type="scientific">Candidatus Uhrbacteria bacterium RIFCSPLOWO2_02_FULL_48_18</name>
    <dbReference type="NCBI Taxonomy" id="1802408"/>
    <lineage>
        <taxon>Bacteria</taxon>
        <taxon>Candidatus Uhriibacteriota</taxon>
    </lineage>
</organism>
<dbReference type="Proteomes" id="UP000176593">
    <property type="component" value="Unassembled WGS sequence"/>
</dbReference>
<comment type="caution">
    <text evidence="2">The sequence shown here is derived from an EMBL/GenBank/DDBJ whole genome shotgun (WGS) entry which is preliminary data.</text>
</comment>
<reference evidence="2 3" key="1">
    <citation type="journal article" date="2016" name="Nat. Commun.">
        <title>Thousands of microbial genomes shed light on interconnected biogeochemical processes in an aquifer system.</title>
        <authorList>
            <person name="Anantharaman K."/>
            <person name="Brown C.T."/>
            <person name="Hug L.A."/>
            <person name="Sharon I."/>
            <person name="Castelle C.J."/>
            <person name="Probst A.J."/>
            <person name="Thomas B.C."/>
            <person name="Singh A."/>
            <person name="Wilkins M.J."/>
            <person name="Karaoz U."/>
            <person name="Brodie E.L."/>
            <person name="Williams K.H."/>
            <person name="Hubbard S.S."/>
            <person name="Banfield J.F."/>
        </authorList>
    </citation>
    <scope>NUCLEOTIDE SEQUENCE [LARGE SCALE GENOMIC DNA]</scope>
</reference>
<gene>
    <name evidence="2" type="ORF">A3I41_05555</name>
</gene>
<protein>
    <submittedName>
        <fullName evidence="2">Uncharacterized protein</fullName>
    </submittedName>
</protein>
<evidence type="ECO:0000256" key="1">
    <source>
        <dbReference type="SAM" id="Phobius"/>
    </source>
</evidence>
<sequence length="63" mass="7075">MTIVLTWAMFKWAIIPLVIFFFIGLTGVLPDNPFGPIRAATALFSGICILIWIIVMIGRSFFL</sequence>
<keyword evidence="1" id="KW-0812">Transmembrane</keyword>
<evidence type="ECO:0000313" key="3">
    <source>
        <dbReference type="Proteomes" id="UP000176593"/>
    </source>
</evidence>
<accession>A0A1F7V9Y4</accession>